<evidence type="ECO:0000313" key="3">
    <source>
        <dbReference type="Proteomes" id="UP001362999"/>
    </source>
</evidence>
<accession>A0AAV9ZXH6</accession>
<dbReference type="Proteomes" id="UP001362999">
    <property type="component" value="Unassembled WGS sequence"/>
</dbReference>
<evidence type="ECO:0000313" key="2">
    <source>
        <dbReference type="EMBL" id="KAK6995910.1"/>
    </source>
</evidence>
<gene>
    <name evidence="2" type="ORF">R3P38DRAFT_3222837</name>
</gene>
<dbReference type="EMBL" id="JAWWNJ010000100">
    <property type="protein sequence ID" value="KAK6995910.1"/>
    <property type="molecule type" value="Genomic_DNA"/>
</dbReference>
<feature type="compositionally biased region" description="Basic residues" evidence="1">
    <location>
        <begin position="285"/>
        <end position="299"/>
    </location>
</feature>
<reference evidence="2 3" key="1">
    <citation type="journal article" date="2024" name="J Genomics">
        <title>Draft genome sequencing and assembly of Favolaschia claudopus CIRM-BRFM 2984 isolated from oak limbs.</title>
        <authorList>
            <person name="Navarro D."/>
            <person name="Drula E."/>
            <person name="Chaduli D."/>
            <person name="Cazenave R."/>
            <person name="Ahrendt S."/>
            <person name="Wang J."/>
            <person name="Lipzen A."/>
            <person name="Daum C."/>
            <person name="Barry K."/>
            <person name="Grigoriev I.V."/>
            <person name="Favel A."/>
            <person name="Rosso M.N."/>
            <person name="Martin F."/>
        </authorList>
    </citation>
    <scope>NUCLEOTIDE SEQUENCE [LARGE SCALE GENOMIC DNA]</scope>
    <source>
        <strain evidence="2 3">CIRM-BRFM 2984</strain>
    </source>
</reference>
<protein>
    <submittedName>
        <fullName evidence="2">Uncharacterized protein</fullName>
    </submittedName>
</protein>
<dbReference type="AlphaFoldDB" id="A0AAV9ZXH6"/>
<name>A0AAV9ZXH6_9AGAR</name>
<comment type="caution">
    <text evidence="2">The sequence shown here is derived from an EMBL/GenBank/DDBJ whole genome shotgun (WGS) entry which is preliminary data.</text>
</comment>
<feature type="region of interest" description="Disordered" evidence="1">
    <location>
        <begin position="268"/>
        <end position="299"/>
    </location>
</feature>
<organism evidence="2 3">
    <name type="scientific">Favolaschia claudopus</name>
    <dbReference type="NCBI Taxonomy" id="2862362"/>
    <lineage>
        <taxon>Eukaryota</taxon>
        <taxon>Fungi</taxon>
        <taxon>Dikarya</taxon>
        <taxon>Basidiomycota</taxon>
        <taxon>Agaricomycotina</taxon>
        <taxon>Agaricomycetes</taxon>
        <taxon>Agaricomycetidae</taxon>
        <taxon>Agaricales</taxon>
        <taxon>Marasmiineae</taxon>
        <taxon>Mycenaceae</taxon>
        <taxon>Favolaschia</taxon>
    </lineage>
</organism>
<evidence type="ECO:0000256" key="1">
    <source>
        <dbReference type="SAM" id="MobiDB-lite"/>
    </source>
</evidence>
<keyword evidence="3" id="KW-1185">Reference proteome</keyword>
<proteinExistence type="predicted"/>
<sequence>MTPSSSFFDRVFDAEEGAEIWPSLSLNEGLLVPKHELFHPAAAMRHRRVDEPALNAHEENGRLRVIDVLTPLMPSFPSSSSLEVGDEVGGRGLGSPRFLDVLAMQIFFYYPSSHVQTCAYVRLFPSESFLPSVPFALASIIDDIYIQHARGAPLRWCGLDADDEFLEKEWIETEQAVGNEIFTYQLTGHHDYYRISVLSHDARILQHSPPRYGTPASMLITAACIDVDLEDGGCHLCSRIPVARPAGKSTLHRIVSFSPPCTSPSYALGAQGDLQPKSTLTTHPMRSRQTRRCGRPWPR</sequence>